<dbReference type="PANTHER" id="PTHR23129:SF0">
    <property type="entry name" value="ACYL-COENZYME A DIPHOSPHATASE FITM2"/>
    <property type="match status" value="1"/>
</dbReference>
<keyword evidence="2 9" id="KW-0812">Transmembrane</keyword>
<dbReference type="PANTHER" id="PTHR23129">
    <property type="entry name" value="ACYL-COENZYME A DIPHOSPHATASE FITM2"/>
    <property type="match status" value="1"/>
</dbReference>
<sequence>MSIPRTPPLPLYHARQSTIAHVYILTVLLGTVLSWTLGIVESADPVATKAAKRGWLNAVFVKWGWSWTTLPLLALAILPSLPPPFPPGSWRAPLRWALATAYWFFLTQWFFGHAVFDRVLHAGAARCERDPHLYGTARSCKKGGHEWLGFDISGHTFLLVHASLVLLEELPASPLWRHFESVMSSAYRSAASFIASLDKDNGRRKKLAQVPRGAKRQTPPAAPLYPTPHATRFPTHPPHLHYAHLAALVGSGVLLLMWYASLVKTSLWFHTVGEKVLGLLFGVAWWAGSYAVWKVDGGASVWSGYGTLGIHPGAAEGDADAHSEGANVVAKVNGSDANGVGSGDDGAARGASKREGGGRHSRRTG</sequence>
<evidence type="ECO:0000256" key="5">
    <source>
        <dbReference type="ARBA" id="ARBA00022989"/>
    </source>
</evidence>
<dbReference type="Proteomes" id="UP000070544">
    <property type="component" value="Unassembled WGS sequence"/>
</dbReference>
<dbReference type="OrthoDB" id="5579088at2759"/>
<evidence type="ECO:0000256" key="8">
    <source>
        <dbReference type="SAM" id="MobiDB-lite"/>
    </source>
</evidence>
<keyword evidence="7 9" id="KW-0472">Membrane</keyword>
<organism evidence="10 11">
    <name type="scientific">Gonapodya prolifera (strain JEL478)</name>
    <name type="common">Monoblepharis prolifera</name>
    <dbReference type="NCBI Taxonomy" id="1344416"/>
    <lineage>
        <taxon>Eukaryota</taxon>
        <taxon>Fungi</taxon>
        <taxon>Fungi incertae sedis</taxon>
        <taxon>Chytridiomycota</taxon>
        <taxon>Chytridiomycota incertae sedis</taxon>
        <taxon>Monoblepharidomycetes</taxon>
        <taxon>Monoblepharidales</taxon>
        <taxon>Gonapodyaceae</taxon>
        <taxon>Gonapodya</taxon>
    </lineage>
</organism>
<gene>
    <name evidence="10" type="ORF">M427DRAFT_52717</name>
</gene>
<keyword evidence="5 9" id="KW-1133">Transmembrane helix</keyword>
<feature type="transmembrane region" description="Helical" evidence="9">
    <location>
        <begin position="94"/>
        <end position="116"/>
    </location>
</feature>
<evidence type="ECO:0000256" key="3">
    <source>
        <dbReference type="ARBA" id="ARBA00022801"/>
    </source>
</evidence>
<evidence type="ECO:0000256" key="6">
    <source>
        <dbReference type="ARBA" id="ARBA00023098"/>
    </source>
</evidence>
<name>A0A139AT13_GONPJ</name>
<dbReference type="GO" id="GO:0008654">
    <property type="term" value="P:phospholipid biosynthetic process"/>
    <property type="evidence" value="ECO:0007669"/>
    <property type="project" value="TreeGrafter"/>
</dbReference>
<keyword evidence="3" id="KW-0378">Hydrolase</keyword>
<proteinExistence type="predicted"/>
<evidence type="ECO:0000256" key="2">
    <source>
        <dbReference type="ARBA" id="ARBA00022692"/>
    </source>
</evidence>
<evidence type="ECO:0000256" key="9">
    <source>
        <dbReference type="SAM" id="Phobius"/>
    </source>
</evidence>
<feature type="region of interest" description="Disordered" evidence="8">
    <location>
        <begin position="332"/>
        <end position="365"/>
    </location>
</feature>
<evidence type="ECO:0000256" key="7">
    <source>
        <dbReference type="ARBA" id="ARBA00023136"/>
    </source>
</evidence>
<dbReference type="InterPro" id="IPR019388">
    <property type="entry name" value="FIT"/>
</dbReference>
<dbReference type="AlphaFoldDB" id="A0A139AT13"/>
<dbReference type="GO" id="GO:0010945">
    <property type="term" value="F:coenzyme A diphosphatase activity"/>
    <property type="evidence" value="ECO:0007669"/>
    <property type="project" value="InterPro"/>
</dbReference>
<keyword evidence="11" id="KW-1185">Reference proteome</keyword>
<dbReference type="EMBL" id="KQ965737">
    <property type="protein sequence ID" value="KXS19877.1"/>
    <property type="molecule type" value="Genomic_DNA"/>
</dbReference>
<keyword evidence="6" id="KW-0443">Lipid metabolism</keyword>
<feature type="transmembrane region" description="Helical" evidence="9">
    <location>
        <begin position="267"/>
        <end position="287"/>
    </location>
</feature>
<feature type="transmembrane region" description="Helical" evidence="9">
    <location>
        <begin position="60"/>
        <end position="82"/>
    </location>
</feature>
<feature type="transmembrane region" description="Helical" evidence="9">
    <location>
        <begin position="20"/>
        <end position="40"/>
    </location>
</feature>
<feature type="transmembrane region" description="Helical" evidence="9">
    <location>
        <begin position="242"/>
        <end position="261"/>
    </location>
</feature>
<reference evidence="10 11" key="1">
    <citation type="journal article" date="2015" name="Genome Biol. Evol.">
        <title>Phylogenomic analyses indicate that early fungi evolved digesting cell walls of algal ancestors of land plants.</title>
        <authorList>
            <person name="Chang Y."/>
            <person name="Wang S."/>
            <person name="Sekimoto S."/>
            <person name="Aerts A.L."/>
            <person name="Choi C."/>
            <person name="Clum A."/>
            <person name="LaButti K.M."/>
            <person name="Lindquist E.A."/>
            <person name="Yee Ngan C."/>
            <person name="Ohm R.A."/>
            <person name="Salamov A.A."/>
            <person name="Grigoriev I.V."/>
            <person name="Spatafora J.W."/>
            <person name="Berbee M.L."/>
        </authorList>
    </citation>
    <scope>NUCLEOTIDE SEQUENCE [LARGE SCALE GENOMIC DNA]</scope>
    <source>
        <strain evidence="10 11">JEL478</strain>
    </source>
</reference>
<dbReference type="Pfam" id="PF10261">
    <property type="entry name" value="FIT"/>
    <property type="match status" value="1"/>
</dbReference>
<evidence type="ECO:0000313" key="10">
    <source>
        <dbReference type="EMBL" id="KXS19877.1"/>
    </source>
</evidence>
<evidence type="ECO:0000256" key="4">
    <source>
        <dbReference type="ARBA" id="ARBA00022824"/>
    </source>
</evidence>
<evidence type="ECO:0008006" key="12">
    <source>
        <dbReference type="Google" id="ProtNLM"/>
    </source>
</evidence>
<dbReference type="GO" id="GO:0034389">
    <property type="term" value="P:lipid droplet organization"/>
    <property type="evidence" value="ECO:0007669"/>
    <property type="project" value="TreeGrafter"/>
</dbReference>
<comment type="subcellular location">
    <subcellularLocation>
        <location evidence="1">Endoplasmic reticulum membrane</location>
        <topology evidence="1">Multi-pass membrane protein</topology>
    </subcellularLocation>
</comment>
<dbReference type="STRING" id="1344416.A0A139AT13"/>
<dbReference type="GO" id="GO:0019915">
    <property type="term" value="P:lipid storage"/>
    <property type="evidence" value="ECO:0007669"/>
    <property type="project" value="InterPro"/>
</dbReference>
<keyword evidence="4" id="KW-0256">Endoplasmic reticulum</keyword>
<protein>
    <recommendedName>
        <fullName evidence="12">Inositol phospholipid synthesis and fat-storage-inducing TM-domain-containing protein</fullName>
    </recommendedName>
</protein>
<accession>A0A139AT13</accession>
<dbReference type="GO" id="GO:0005789">
    <property type="term" value="C:endoplasmic reticulum membrane"/>
    <property type="evidence" value="ECO:0007669"/>
    <property type="project" value="UniProtKB-SubCell"/>
</dbReference>
<evidence type="ECO:0000313" key="11">
    <source>
        <dbReference type="Proteomes" id="UP000070544"/>
    </source>
</evidence>
<evidence type="ECO:0000256" key="1">
    <source>
        <dbReference type="ARBA" id="ARBA00004477"/>
    </source>
</evidence>